<organism evidence="2 3">
    <name type="scientific">Brassica cretica</name>
    <name type="common">Mustard</name>
    <dbReference type="NCBI Taxonomy" id="69181"/>
    <lineage>
        <taxon>Eukaryota</taxon>
        <taxon>Viridiplantae</taxon>
        <taxon>Streptophyta</taxon>
        <taxon>Embryophyta</taxon>
        <taxon>Tracheophyta</taxon>
        <taxon>Spermatophyta</taxon>
        <taxon>Magnoliopsida</taxon>
        <taxon>eudicotyledons</taxon>
        <taxon>Gunneridae</taxon>
        <taxon>Pentapetalae</taxon>
        <taxon>rosids</taxon>
        <taxon>malvids</taxon>
        <taxon>Brassicales</taxon>
        <taxon>Brassicaceae</taxon>
        <taxon>Brassiceae</taxon>
        <taxon>Brassica</taxon>
    </lineage>
</organism>
<evidence type="ECO:0000313" key="3">
    <source>
        <dbReference type="Proteomes" id="UP000266723"/>
    </source>
</evidence>
<sequence length="415" mass="46131">MKGETNIPGMSKVCSKALNGNYIQYCEGMSYRFIISVGDPETSQIEKVEGFGRNKEETKSNLSIGEIQKGEDNQRESPAEIGGLGGKRKERKKEKERVHDVNALRIHEISALRMLLIRMQVYLTFLLHHKVYVILKGRCRLLELFRALPAEDLRLKPAAVLLVTQRGRCSGIGGWGRLLGRDSFGCRLSPLDLRRIPSSCGVCSGQEAPPHRICSYTCLPCHFVFPAESGYGVVLPLRRVCSDVWCRRVSSPVVLILACASAGWFPTRSRLWLGLGSRDFHVVLPAFSPLVSAVPLSARAGLPRGETARVSPVPVITAVLHRLCSSYVSSRSVSLVLRDCQCRAVLHRLSALFGVAASSQPVLYRFSWCLWLPCCPLSATMLVLCYASEAARVLLCPWWLQLRCLSRAFLEEPFS</sequence>
<dbReference type="Proteomes" id="UP000266723">
    <property type="component" value="Unassembled WGS sequence"/>
</dbReference>
<accession>A0ABQ7EL31</accession>
<evidence type="ECO:0000256" key="1">
    <source>
        <dbReference type="SAM" id="MobiDB-lite"/>
    </source>
</evidence>
<proteinExistence type="predicted"/>
<comment type="caution">
    <text evidence="2">The sequence shown here is derived from an EMBL/GenBank/DDBJ whole genome shotgun (WGS) entry which is preliminary data.</text>
</comment>
<feature type="compositionally biased region" description="Basic and acidic residues" evidence="1">
    <location>
        <begin position="68"/>
        <end position="78"/>
    </location>
</feature>
<keyword evidence="3" id="KW-1185">Reference proteome</keyword>
<evidence type="ECO:0008006" key="4">
    <source>
        <dbReference type="Google" id="ProtNLM"/>
    </source>
</evidence>
<reference evidence="2 3" key="1">
    <citation type="journal article" date="2020" name="BMC Genomics">
        <title>Intraspecific diversification of the crop wild relative Brassica cretica Lam. using demographic model selection.</title>
        <authorList>
            <person name="Kioukis A."/>
            <person name="Michalopoulou V.A."/>
            <person name="Briers L."/>
            <person name="Pirintsos S."/>
            <person name="Studholme D.J."/>
            <person name="Pavlidis P."/>
            <person name="Sarris P.F."/>
        </authorList>
    </citation>
    <scope>NUCLEOTIDE SEQUENCE [LARGE SCALE GENOMIC DNA]</scope>
    <source>
        <strain evidence="3">cv. PFS-1207/04</strain>
    </source>
</reference>
<dbReference type="EMBL" id="QGKV02000299">
    <property type="protein sequence ID" value="KAF3597694.1"/>
    <property type="molecule type" value="Genomic_DNA"/>
</dbReference>
<feature type="compositionally biased region" description="Basic and acidic residues" evidence="1">
    <location>
        <begin position="50"/>
        <end position="59"/>
    </location>
</feature>
<gene>
    <name evidence="2" type="ORF">DY000_02023039</name>
</gene>
<name>A0ABQ7EL31_BRACR</name>
<feature type="region of interest" description="Disordered" evidence="1">
    <location>
        <begin position="50"/>
        <end position="96"/>
    </location>
</feature>
<evidence type="ECO:0000313" key="2">
    <source>
        <dbReference type="EMBL" id="KAF3597694.1"/>
    </source>
</evidence>
<protein>
    <recommendedName>
        <fullName evidence="4">Cystatin domain-containing protein</fullName>
    </recommendedName>
</protein>